<dbReference type="Proteomes" id="UP000321548">
    <property type="component" value="Unassembled WGS sequence"/>
</dbReference>
<dbReference type="InterPro" id="IPR010839">
    <property type="entry name" value="AtuA_N"/>
</dbReference>
<dbReference type="Pfam" id="PF07287">
    <property type="entry name" value="AtuA"/>
    <property type="match status" value="1"/>
</dbReference>
<proteinExistence type="predicted"/>
<comment type="caution">
    <text evidence="2">The sequence shown here is derived from an EMBL/GenBank/DDBJ whole genome shotgun (WGS) entry which is preliminary data.</text>
</comment>
<feature type="domain" description="Acyclic terpene utilisation N-terminal" evidence="1">
    <location>
        <begin position="7"/>
        <end position="465"/>
    </location>
</feature>
<dbReference type="PANTHER" id="PTHR47472">
    <property type="entry name" value="PROPIONYL-COA CARBOXYLASE"/>
    <property type="match status" value="1"/>
</dbReference>
<name>A0A5C8NUR9_9BURK</name>
<accession>A0A5C8NUR9</accession>
<sequence length="468" mass="49090">MGAHDTVRVGCGAGFSGDRLDAPLPVVRSLIASGGPAAIMFETLGERTLALAQLARLENPDHGYEPLLERMLEPILEPCLAHGIRILGNFGQANPRAAARAIRALGKRLGCRPMRIAVVTGDDLVASGAVSGLEDGHGTPLPLGNVICANAYLGAAPLVEALAAGADVVVTGRVADPSLALAPFAHFHGWSLDDPMMAAAGTAAGHLLECGAQVTGGYYADPGFKDVPHPERIAYPVVAMQADGRFVVGKGDDIGGLVNRHTVTEQLLYEIHDPSSYLTPDVTLDITEVALSEIGSDQVRVEGARGREKPRTLKVTVGHEAGWFGEAEISYAGPNALDRARLALDVVRKRLPSDIRMRGDLIGVASVFNDDDGAWLAARGGDATLSRRGDAGAAAGAASRLLQDVRLRIAISAPDRATAARAPEEVLALYCAGPAGGGGIRSSLRRRISTTSGYIRRELVRHTVEFVE</sequence>
<evidence type="ECO:0000313" key="2">
    <source>
        <dbReference type="EMBL" id="TXL64914.1"/>
    </source>
</evidence>
<dbReference type="OrthoDB" id="9763456at2"/>
<dbReference type="AlphaFoldDB" id="A0A5C8NUR9"/>
<protein>
    <submittedName>
        <fullName evidence="2">DUF1446 domain-containing protein</fullName>
    </submittedName>
</protein>
<keyword evidence="3" id="KW-1185">Reference proteome</keyword>
<evidence type="ECO:0000313" key="3">
    <source>
        <dbReference type="Proteomes" id="UP000321548"/>
    </source>
</evidence>
<evidence type="ECO:0000259" key="1">
    <source>
        <dbReference type="Pfam" id="PF07287"/>
    </source>
</evidence>
<gene>
    <name evidence="2" type="ORF">FHP08_14170</name>
</gene>
<organism evidence="2 3">
    <name type="scientific">Zeimonas arvi</name>
    <dbReference type="NCBI Taxonomy" id="2498847"/>
    <lineage>
        <taxon>Bacteria</taxon>
        <taxon>Pseudomonadati</taxon>
        <taxon>Pseudomonadota</taxon>
        <taxon>Betaproteobacteria</taxon>
        <taxon>Burkholderiales</taxon>
        <taxon>Burkholderiaceae</taxon>
        <taxon>Zeimonas</taxon>
    </lineage>
</organism>
<reference evidence="2 3" key="1">
    <citation type="submission" date="2019-06" db="EMBL/GenBank/DDBJ databases">
        <title>Quisquiliibacterium sp. nov., isolated from a maize field.</title>
        <authorList>
            <person name="Lin S.-Y."/>
            <person name="Tsai C.-F."/>
            <person name="Young C.-C."/>
        </authorList>
    </citation>
    <scope>NUCLEOTIDE SEQUENCE [LARGE SCALE GENOMIC DNA]</scope>
    <source>
        <strain evidence="2 3">CC-CFT501</strain>
    </source>
</reference>
<dbReference type="EMBL" id="VDUY01000005">
    <property type="protein sequence ID" value="TXL64914.1"/>
    <property type="molecule type" value="Genomic_DNA"/>
</dbReference>
<dbReference type="PANTHER" id="PTHR47472:SF1">
    <property type="entry name" value="DUF1446-DOMAIN-CONTAINING PROTEIN"/>
    <property type="match status" value="1"/>
</dbReference>